<dbReference type="PANTHER" id="PTHR10856">
    <property type="entry name" value="CORONIN"/>
    <property type="match status" value="1"/>
</dbReference>
<proteinExistence type="predicted"/>
<sequence>DLLACTTKDKALNIVDPRAAQVVGSVACHDGSKACKCTWIDGLAGRDGHVFTTGFGKMQEREMAIWDTRKFDKPVYHAEIDRGSSPLYPIFDETTGMLYVCGKWQQCHALFHVCKTVPFFERVTLHAGITSTTGAPCDRSTPTDPAFPSRTFASFPSCKVFHILSFLCEIADIKNKFLVFLRCFGGPGRCERGASVFSSTPASFHCRRAHRLIR</sequence>
<feature type="non-terminal residue" evidence="1">
    <location>
        <position position="1"/>
    </location>
</feature>
<dbReference type="InterPro" id="IPR015943">
    <property type="entry name" value="WD40/YVTN_repeat-like_dom_sf"/>
</dbReference>
<gene>
    <name evidence="1" type="ORF">TGMAS_216970B</name>
</gene>
<dbReference type="AlphaFoldDB" id="A0A086QEC8"/>
<protein>
    <submittedName>
        <fullName evidence="1">Putative coronin</fullName>
        <ecNumber evidence="1">2.3.1.48</ecNumber>
    </submittedName>
</protein>
<dbReference type="EC" id="2.3.1.48" evidence="1"/>
<dbReference type="Proteomes" id="UP000028821">
    <property type="component" value="Unassembled WGS sequence"/>
</dbReference>
<dbReference type="EMBL" id="AEXC02001706">
    <property type="protein sequence ID" value="KFH10960.1"/>
    <property type="molecule type" value="Genomic_DNA"/>
</dbReference>
<dbReference type="InterPro" id="IPR015505">
    <property type="entry name" value="Coronin"/>
</dbReference>
<reference evidence="1 2" key="1">
    <citation type="submission" date="2014-04" db="EMBL/GenBank/DDBJ databases">
        <authorList>
            <person name="Sibley D."/>
            <person name="Venepally P."/>
            <person name="Karamycheva S."/>
            <person name="Hadjithomas M."/>
            <person name="Khan A."/>
            <person name="Brunk B."/>
            <person name="Roos D."/>
            <person name="Caler E."/>
            <person name="Lorenzi H."/>
        </authorList>
    </citation>
    <scope>NUCLEOTIDE SEQUENCE [LARGE SCALE GENOMIC DNA]</scope>
    <source>
        <strain evidence="1 2">MAS</strain>
    </source>
</reference>
<keyword evidence="1" id="KW-0012">Acyltransferase</keyword>
<organism evidence="1 2">
    <name type="scientific">Toxoplasma gondii MAS</name>
    <dbReference type="NCBI Taxonomy" id="943118"/>
    <lineage>
        <taxon>Eukaryota</taxon>
        <taxon>Sar</taxon>
        <taxon>Alveolata</taxon>
        <taxon>Apicomplexa</taxon>
        <taxon>Conoidasida</taxon>
        <taxon>Coccidia</taxon>
        <taxon>Eucoccidiorida</taxon>
        <taxon>Eimeriorina</taxon>
        <taxon>Sarcocystidae</taxon>
        <taxon>Toxoplasma</taxon>
    </lineage>
</organism>
<dbReference type="VEuPathDB" id="ToxoDB:TGMAS_216970B"/>
<accession>A0A086QEC8</accession>
<evidence type="ECO:0000313" key="1">
    <source>
        <dbReference type="EMBL" id="KFH10960.1"/>
    </source>
</evidence>
<dbReference type="Gene3D" id="2.130.10.10">
    <property type="entry name" value="YVTN repeat-like/Quinoprotein amine dehydrogenase"/>
    <property type="match status" value="1"/>
</dbReference>
<name>A0A086QEC8_TOXGO</name>
<dbReference type="GO" id="GO:0061733">
    <property type="term" value="F:protein-lysine-acetyltransferase activity"/>
    <property type="evidence" value="ECO:0007669"/>
    <property type="project" value="UniProtKB-EC"/>
</dbReference>
<comment type="caution">
    <text evidence="1">The sequence shown here is derived from an EMBL/GenBank/DDBJ whole genome shotgun (WGS) entry which is preliminary data.</text>
</comment>
<keyword evidence="1" id="KW-0808">Transferase</keyword>
<evidence type="ECO:0000313" key="2">
    <source>
        <dbReference type="Proteomes" id="UP000028821"/>
    </source>
</evidence>